<feature type="transmembrane region" description="Helical" evidence="7">
    <location>
        <begin position="106"/>
        <end position="127"/>
    </location>
</feature>
<name>A0A1I5AVA0_9CLOT</name>
<feature type="transmembrane region" description="Helical" evidence="7">
    <location>
        <begin position="72"/>
        <end position="94"/>
    </location>
</feature>
<dbReference type="PANTHER" id="PTHR30193">
    <property type="entry name" value="ABC TRANSPORTER PERMEASE PROTEIN"/>
    <property type="match status" value="1"/>
</dbReference>
<evidence type="ECO:0000313" key="10">
    <source>
        <dbReference type="Proteomes" id="UP000181899"/>
    </source>
</evidence>
<dbReference type="PANTHER" id="PTHR30193:SF41">
    <property type="entry name" value="DIACETYLCHITOBIOSE UPTAKE SYSTEM PERMEASE PROTEIN NGCF"/>
    <property type="match status" value="1"/>
</dbReference>
<proteinExistence type="inferred from homology"/>
<keyword evidence="2 7" id="KW-0813">Transport</keyword>
<keyword evidence="10" id="KW-1185">Reference proteome</keyword>
<organism evidence="9 10">
    <name type="scientific">Proteiniclasticum ruminis</name>
    <dbReference type="NCBI Taxonomy" id="398199"/>
    <lineage>
        <taxon>Bacteria</taxon>
        <taxon>Bacillati</taxon>
        <taxon>Bacillota</taxon>
        <taxon>Clostridia</taxon>
        <taxon>Eubacteriales</taxon>
        <taxon>Clostridiaceae</taxon>
        <taxon>Proteiniclasticum</taxon>
    </lineage>
</organism>
<dbReference type="RefSeq" id="WP_074911735.1">
    <property type="nucleotide sequence ID" value="NZ_FOVK01000003.1"/>
</dbReference>
<keyword evidence="6 7" id="KW-0472">Membrane</keyword>
<keyword evidence="5 7" id="KW-1133">Transmembrane helix</keyword>
<sequence>MKDRAKKRFIAACIAPALILVLVFMAYPTLNVFIMSLYKWGGLSRNKTFVGLNNFLLLTKDTNFIRSLQNTLMIIVLVTMVTLSVAMIFASILVREKIKGQNFFRIVFYIPNILSVVVISSIFSAIYDPSMGLLNGLLRSIQGEGFQNIQWLGNQKIVLYAIIVAMIWQAVGYYMVMYMASMSSIPVHLYEAADIEGAGKVKQFFSITLPLVWDTVRTTLTFYVISSINLSFLFVKVMTSGGPDGASNVILNYMYNQAYTNSSYGYGMSIGVVIFLFSFLLSLLVNKLTKREQYQY</sequence>
<dbReference type="Pfam" id="PF00528">
    <property type="entry name" value="BPD_transp_1"/>
    <property type="match status" value="1"/>
</dbReference>
<evidence type="ECO:0000256" key="6">
    <source>
        <dbReference type="ARBA" id="ARBA00023136"/>
    </source>
</evidence>
<gene>
    <name evidence="9" type="ORF">SAMN04488695_103200</name>
</gene>
<protein>
    <submittedName>
        <fullName evidence="9">Carbohydrate ABC transporter membrane protein 1, CUT1 family</fullName>
    </submittedName>
</protein>
<dbReference type="AlphaFoldDB" id="A0A1I5AVA0"/>
<evidence type="ECO:0000256" key="4">
    <source>
        <dbReference type="ARBA" id="ARBA00022692"/>
    </source>
</evidence>
<keyword evidence="4 7" id="KW-0812">Transmembrane</keyword>
<evidence type="ECO:0000256" key="1">
    <source>
        <dbReference type="ARBA" id="ARBA00004651"/>
    </source>
</evidence>
<evidence type="ECO:0000256" key="2">
    <source>
        <dbReference type="ARBA" id="ARBA00022448"/>
    </source>
</evidence>
<dbReference type="InterPro" id="IPR051393">
    <property type="entry name" value="ABC_transporter_permease"/>
</dbReference>
<keyword evidence="3" id="KW-1003">Cell membrane</keyword>
<evidence type="ECO:0000256" key="3">
    <source>
        <dbReference type="ARBA" id="ARBA00022475"/>
    </source>
</evidence>
<comment type="subcellular location">
    <subcellularLocation>
        <location evidence="1 7">Cell membrane</location>
        <topology evidence="1 7">Multi-pass membrane protein</topology>
    </subcellularLocation>
</comment>
<dbReference type="Gene3D" id="1.10.3720.10">
    <property type="entry name" value="MetI-like"/>
    <property type="match status" value="1"/>
</dbReference>
<feature type="transmembrane region" description="Helical" evidence="7">
    <location>
        <begin position="157"/>
        <end position="176"/>
    </location>
</feature>
<accession>A0A1I5AVA0</accession>
<evidence type="ECO:0000259" key="8">
    <source>
        <dbReference type="PROSITE" id="PS50928"/>
    </source>
</evidence>
<feature type="transmembrane region" description="Helical" evidence="7">
    <location>
        <begin position="220"/>
        <end position="239"/>
    </location>
</feature>
<dbReference type="eggNOG" id="COG1175">
    <property type="taxonomic scope" value="Bacteria"/>
</dbReference>
<feature type="transmembrane region" description="Helical" evidence="7">
    <location>
        <begin position="264"/>
        <end position="285"/>
    </location>
</feature>
<dbReference type="GO" id="GO:0055085">
    <property type="term" value="P:transmembrane transport"/>
    <property type="evidence" value="ECO:0007669"/>
    <property type="project" value="InterPro"/>
</dbReference>
<dbReference type="SUPFAM" id="SSF161098">
    <property type="entry name" value="MetI-like"/>
    <property type="match status" value="1"/>
</dbReference>
<dbReference type="CDD" id="cd06261">
    <property type="entry name" value="TM_PBP2"/>
    <property type="match status" value="1"/>
</dbReference>
<evidence type="ECO:0000256" key="5">
    <source>
        <dbReference type="ARBA" id="ARBA00022989"/>
    </source>
</evidence>
<reference evidence="9 10" key="1">
    <citation type="submission" date="2016-10" db="EMBL/GenBank/DDBJ databases">
        <authorList>
            <person name="de Groot N.N."/>
        </authorList>
    </citation>
    <scope>NUCLEOTIDE SEQUENCE [LARGE SCALE GENOMIC DNA]</scope>
    <source>
        <strain evidence="9 10">ML2</strain>
    </source>
</reference>
<dbReference type="GO" id="GO:0005886">
    <property type="term" value="C:plasma membrane"/>
    <property type="evidence" value="ECO:0007669"/>
    <property type="project" value="UniProtKB-SubCell"/>
</dbReference>
<dbReference type="PROSITE" id="PS50928">
    <property type="entry name" value="ABC_TM1"/>
    <property type="match status" value="1"/>
</dbReference>
<evidence type="ECO:0000313" key="9">
    <source>
        <dbReference type="EMBL" id="SFN66330.1"/>
    </source>
</evidence>
<dbReference type="OrthoDB" id="42781at2"/>
<dbReference type="InterPro" id="IPR000515">
    <property type="entry name" value="MetI-like"/>
</dbReference>
<dbReference type="EMBL" id="FOVK01000003">
    <property type="protein sequence ID" value="SFN66330.1"/>
    <property type="molecule type" value="Genomic_DNA"/>
</dbReference>
<comment type="similarity">
    <text evidence="7">Belongs to the binding-protein-dependent transport system permease family.</text>
</comment>
<dbReference type="STRING" id="398199.SAMN05421804_103343"/>
<dbReference type="Proteomes" id="UP000181899">
    <property type="component" value="Unassembled WGS sequence"/>
</dbReference>
<dbReference type="InterPro" id="IPR035906">
    <property type="entry name" value="MetI-like_sf"/>
</dbReference>
<evidence type="ECO:0000256" key="7">
    <source>
        <dbReference type="RuleBase" id="RU363032"/>
    </source>
</evidence>
<feature type="domain" description="ABC transmembrane type-1" evidence="8">
    <location>
        <begin position="68"/>
        <end position="285"/>
    </location>
</feature>
<feature type="transmembrane region" description="Helical" evidence="7">
    <location>
        <begin position="9"/>
        <end position="30"/>
    </location>
</feature>